<reference evidence="2 3" key="1">
    <citation type="submission" date="2024-03" db="EMBL/GenBank/DDBJ databases">
        <title>Human intestinal bacterial collection.</title>
        <authorList>
            <person name="Pauvert C."/>
            <person name="Hitch T.C.A."/>
            <person name="Clavel T."/>
        </authorList>
    </citation>
    <scope>NUCLEOTIDE SEQUENCE [LARGE SCALE GENOMIC DNA]</scope>
    <source>
        <strain evidence="2 3">CLA-AP-H27</strain>
    </source>
</reference>
<evidence type="ECO:0000313" key="2">
    <source>
        <dbReference type="EMBL" id="MEQ2562407.1"/>
    </source>
</evidence>
<dbReference type="RefSeq" id="WP_349228722.1">
    <property type="nucleotide sequence ID" value="NZ_JBBMFJ010000006.1"/>
</dbReference>
<organism evidence="2 3">
    <name type="scientific">Ventrimonas faecis</name>
    <dbReference type="NCBI Taxonomy" id="3133170"/>
    <lineage>
        <taxon>Bacteria</taxon>
        <taxon>Bacillati</taxon>
        <taxon>Bacillota</taxon>
        <taxon>Clostridia</taxon>
        <taxon>Lachnospirales</taxon>
        <taxon>Lachnospiraceae</taxon>
        <taxon>Ventrimonas</taxon>
    </lineage>
</organism>
<evidence type="ECO:0000256" key="1">
    <source>
        <dbReference type="SAM" id="Phobius"/>
    </source>
</evidence>
<accession>A0ABV1HJC7</accession>
<feature type="transmembrane region" description="Helical" evidence="1">
    <location>
        <begin position="117"/>
        <end position="138"/>
    </location>
</feature>
<dbReference type="Proteomes" id="UP001437460">
    <property type="component" value="Unassembled WGS sequence"/>
</dbReference>
<dbReference type="Pfam" id="PF22564">
    <property type="entry name" value="HAAS"/>
    <property type="match status" value="1"/>
</dbReference>
<dbReference type="EMBL" id="JBBMFJ010000006">
    <property type="protein sequence ID" value="MEQ2562407.1"/>
    <property type="molecule type" value="Genomic_DNA"/>
</dbReference>
<protein>
    <submittedName>
        <fullName evidence="2">DUF1700 domain-containing protein</fullName>
    </submittedName>
</protein>
<evidence type="ECO:0000313" key="3">
    <source>
        <dbReference type="Proteomes" id="UP001437460"/>
    </source>
</evidence>
<sequence>MNREEFLRGLENALSSNVPPAVVRDNLRYYDDYIRSERQKGRSETDIMDELGDPRLIARTILDTTPEAAEGEYEEYHPFGSFAGNSGRSSQQENAQQTQSENYGGFGNIHYYNLNKWYWKLLAVVVVILFFTLVLTIIGGILTLLIPLLPVIGIVALVMWLVRGPRG</sequence>
<name>A0ABV1HJC7_9FIRM</name>
<keyword evidence="1" id="KW-0812">Transmembrane</keyword>
<keyword evidence="3" id="KW-1185">Reference proteome</keyword>
<feature type="transmembrane region" description="Helical" evidence="1">
    <location>
        <begin position="144"/>
        <end position="162"/>
    </location>
</feature>
<keyword evidence="1" id="KW-1133">Transmembrane helix</keyword>
<gene>
    <name evidence="2" type="ORF">WMO41_04375</name>
</gene>
<keyword evidence="1" id="KW-0472">Membrane</keyword>
<comment type="caution">
    <text evidence="2">The sequence shown here is derived from an EMBL/GenBank/DDBJ whole genome shotgun (WGS) entry which is preliminary data.</text>
</comment>
<proteinExistence type="predicted"/>